<feature type="domain" description="Legume lectin" evidence="6">
    <location>
        <begin position="27"/>
        <end position="270"/>
    </location>
</feature>
<keyword evidence="4" id="KW-0812">Transmembrane</keyword>
<dbReference type="InterPro" id="IPR019825">
    <property type="entry name" value="Lectin_legB_Mn/Ca_BS"/>
</dbReference>
<reference evidence="7 8" key="1">
    <citation type="submission" date="2024-11" db="EMBL/GenBank/DDBJ databases">
        <title>Chromosome-level genome assembly of Eucalyptus globulus Labill. provides insights into its genome evolution.</title>
        <authorList>
            <person name="Li X."/>
        </authorList>
    </citation>
    <scope>NUCLEOTIDE SEQUENCE [LARGE SCALE GENOMIC DNA]</scope>
    <source>
        <strain evidence="7">CL2024</strain>
        <tissue evidence="7">Fresh tender leaves</tissue>
    </source>
</reference>
<dbReference type="SUPFAM" id="SSF49899">
    <property type="entry name" value="Concanavalin A-like lectins/glucanases"/>
    <property type="match status" value="1"/>
</dbReference>
<feature type="chain" id="PRO_5044757098" description="Legume lectin domain-containing protein" evidence="5">
    <location>
        <begin position="21"/>
        <end position="377"/>
    </location>
</feature>
<evidence type="ECO:0000313" key="7">
    <source>
        <dbReference type="EMBL" id="KAL3730049.1"/>
    </source>
</evidence>
<keyword evidence="5" id="KW-0732">Signal</keyword>
<dbReference type="PROSITE" id="PS00307">
    <property type="entry name" value="LECTIN_LEGUME_BETA"/>
    <property type="match status" value="1"/>
</dbReference>
<dbReference type="Proteomes" id="UP001634007">
    <property type="component" value="Unassembled WGS sequence"/>
</dbReference>
<gene>
    <name evidence="7" type="ORF">ACJRO7_027105</name>
</gene>
<protein>
    <recommendedName>
        <fullName evidence="6">Legume lectin domain-containing protein</fullName>
    </recommendedName>
</protein>
<feature type="region of interest" description="Disordered" evidence="3">
    <location>
        <begin position="323"/>
        <end position="377"/>
    </location>
</feature>
<dbReference type="EMBL" id="JBJKBG010000007">
    <property type="protein sequence ID" value="KAL3730049.1"/>
    <property type="molecule type" value="Genomic_DNA"/>
</dbReference>
<feature type="compositionally biased region" description="Acidic residues" evidence="3">
    <location>
        <begin position="336"/>
        <end position="348"/>
    </location>
</feature>
<comment type="caution">
    <text evidence="7">The sequence shown here is derived from an EMBL/GenBank/DDBJ whole genome shotgun (WGS) entry which is preliminary data.</text>
</comment>
<sequence length="377" mass="40989">MIVLASITVMASLFIPLVTSTESLSTTAFDFPSFNPNDHSISYEGDAYASDTSVQLTVNQRDKALNGSAGRATYEKPMHLWDKSTGNVADFTTQFSFAISSLGGNVHADGISFFLAPNGSQIPPLSSGGYLALVSSQSNDSDSSYDSFVAVEFDTYVNPWDPPYEHIGIDINSVNSVTTDPWNWNRIGSGGRVHATIAYDSSVQNLSVLLIDDESDGSLSINQSSVSWIINFTEHLPEWVTIGFTATTGSAFELHTLYSWNFSSSLQIESIETFNQSIVPTVNSSSVKRSKSWMWGAVGGSLSVSVAITLTIGITCFRRRSKKATNHTRKTKDTRDDNDDTPMEESEETACPPSEGDRADTSRTSLGQVESLTLRDN</sequence>
<feature type="compositionally biased region" description="Basic residues" evidence="3">
    <location>
        <begin position="323"/>
        <end position="332"/>
    </location>
</feature>
<name>A0ABD3JV16_EUCGL</name>
<dbReference type="CDD" id="cd06899">
    <property type="entry name" value="lectin_legume_LecRK_Arcelin_ConA"/>
    <property type="match status" value="1"/>
</dbReference>
<dbReference type="FunFam" id="2.60.120.200:FF:000103">
    <property type="entry name" value="L-type lectin-domain containing receptor kinase IX.1"/>
    <property type="match status" value="1"/>
</dbReference>
<keyword evidence="2" id="KW-0430">Lectin</keyword>
<evidence type="ECO:0000256" key="3">
    <source>
        <dbReference type="SAM" id="MobiDB-lite"/>
    </source>
</evidence>
<dbReference type="AlphaFoldDB" id="A0ABD3JV16"/>
<accession>A0ABD3JV16</accession>
<feature type="compositionally biased region" description="Polar residues" evidence="3">
    <location>
        <begin position="362"/>
        <end position="371"/>
    </location>
</feature>
<dbReference type="PROSITE" id="PS00308">
    <property type="entry name" value="LECTIN_LEGUME_ALPHA"/>
    <property type="match status" value="1"/>
</dbReference>
<keyword evidence="4" id="KW-1133">Transmembrane helix</keyword>
<evidence type="ECO:0000259" key="6">
    <source>
        <dbReference type="Pfam" id="PF00139"/>
    </source>
</evidence>
<dbReference type="Pfam" id="PF00139">
    <property type="entry name" value="Lectin_legB"/>
    <property type="match status" value="1"/>
</dbReference>
<keyword evidence="8" id="KW-1185">Reference proteome</keyword>
<feature type="signal peptide" evidence="5">
    <location>
        <begin position="1"/>
        <end position="20"/>
    </location>
</feature>
<dbReference type="Gene3D" id="2.60.120.200">
    <property type="match status" value="1"/>
</dbReference>
<organism evidence="7 8">
    <name type="scientific">Eucalyptus globulus</name>
    <name type="common">Tasmanian blue gum</name>
    <dbReference type="NCBI Taxonomy" id="34317"/>
    <lineage>
        <taxon>Eukaryota</taxon>
        <taxon>Viridiplantae</taxon>
        <taxon>Streptophyta</taxon>
        <taxon>Embryophyta</taxon>
        <taxon>Tracheophyta</taxon>
        <taxon>Spermatophyta</taxon>
        <taxon>Magnoliopsida</taxon>
        <taxon>eudicotyledons</taxon>
        <taxon>Gunneridae</taxon>
        <taxon>Pentapetalae</taxon>
        <taxon>rosids</taxon>
        <taxon>malvids</taxon>
        <taxon>Myrtales</taxon>
        <taxon>Myrtaceae</taxon>
        <taxon>Myrtoideae</taxon>
        <taxon>Eucalypteae</taxon>
        <taxon>Eucalyptus</taxon>
    </lineage>
</organism>
<dbReference type="PANTHER" id="PTHR32401">
    <property type="entry name" value="CONCANAVALIN A-LIKE LECTIN FAMILY PROTEIN"/>
    <property type="match status" value="1"/>
</dbReference>
<dbReference type="PANTHER" id="PTHR32401:SF49">
    <property type="entry name" value="OS10G0129200 PROTEIN"/>
    <property type="match status" value="1"/>
</dbReference>
<dbReference type="GO" id="GO:0030246">
    <property type="term" value="F:carbohydrate binding"/>
    <property type="evidence" value="ECO:0007669"/>
    <property type="project" value="UniProtKB-KW"/>
</dbReference>
<evidence type="ECO:0000256" key="4">
    <source>
        <dbReference type="SAM" id="Phobius"/>
    </source>
</evidence>
<dbReference type="InterPro" id="IPR013320">
    <property type="entry name" value="ConA-like_dom_sf"/>
</dbReference>
<dbReference type="InterPro" id="IPR001220">
    <property type="entry name" value="Legume_lectin_dom"/>
</dbReference>
<evidence type="ECO:0000256" key="2">
    <source>
        <dbReference type="ARBA" id="ARBA00022734"/>
    </source>
</evidence>
<evidence type="ECO:0000313" key="8">
    <source>
        <dbReference type="Proteomes" id="UP001634007"/>
    </source>
</evidence>
<proteinExistence type="inferred from homology"/>
<evidence type="ECO:0000256" key="1">
    <source>
        <dbReference type="ARBA" id="ARBA00007606"/>
    </source>
</evidence>
<dbReference type="InterPro" id="IPR050258">
    <property type="entry name" value="Leguminous_Lectin"/>
</dbReference>
<keyword evidence="4" id="KW-0472">Membrane</keyword>
<feature type="transmembrane region" description="Helical" evidence="4">
    <location>
        <begin position="293"/>
        <end position="317"/>
    </location>
</feature>
<comment type="similarity">
    <text evidence="1">Belongs to the leguminous lectin family.</text>
</comment>
<evidence type="ECO:0000256" key="5">
    <source>
        <dbReference type="SAM" id="SignalP"/>
    </source>
</evidence>
<dbReference type="InterPro" id="IPR000985">
    <property type="entry name" value="Lectin_LegA_CS"/>
</dbReference>